<name>A0A2I1R264_9ACTN</name>
<feature type="domain" description="Glycosyltransferase subfamily 4-like N-terminal" evidence="4">
    <location>
        <begin position="19"/>
        <end position="176"/>
    </location>
</feature>
<dbReference type="InterPro" id="IPR001296">
    <property type="entry name" value="Glyco_trans_1"/>
</dbReference>
<evidence type="ECO:0000259" key="3">
    <source>
        <dbReference type="Pfam" id="PF00534"/>
    </source>
</evidence>
<evidence type="ECO:0000313" key="7">
    <source>
        <dbReference type="Proteomes" id="UP000234662"/>
    </source>
</evidence>
<dbReference type="Proteomes" id="UP000247118">
    <property type="component" value="Chromosome"/>
</dbReference>
<dbReference type="Gene3D" id="3.40.50.2000">
    <property type="entry name" value="Glycogen Phosphorylase B"/>
    <property type="match status" value="2"/>
</dbReference>
<gene>
    <name evidence="6" type="ORF">CYJ73_23195</name>
    <name evidence="5" type="ORF">DLJ61_19050</name>
</gene>
<dbReference type="OrthoDB" id="8878585at2"/>
<evidence type="ECO:0000256" key="1">
    <source>
        <dbReference type="ARBA" id="ARBA00022676"/>
    </source>
</evidence>
<protein>
    <submittedName>
        <fullName evidence="6">Glycosyltransferase</fullName>
    </submittedName>
</protein>
<feature type="domain" description="Glycosyl transferase family 1" evidence="3">
    <location>
        <begin position="188"/>
        <end position="344"/>
    </location>
</feature>
<dbReference type="RefSeq" id="WP_004023585.1">
    <property type="nucleotide sequence ID" value="NZ_CABEIC010000002.1"/>
</dbReference>
<evidence type="ECO:0000313" key="5">
    <source>
        <dbReference type="EMBL" id="AWO85330.1"/>
    </source>
</evidence>
<proteinExistence type="predicted"/>
<evidence type="ECO:0000259" key="4">
    <source>
        <dbReference type="Pfam" id="PF13439"/>
    </source>
</evidence>
<dbReference type="InterPro" id="IPR028098">
    <property type="entry name" value="Glyco_trans_4-like_N"/>
</dbReference>
<evidence type="ECO:0000313" key="6">
    <source>
        <dbReference type="EMBL" id="PKZ63181.1"/>
    </source>
</evidence>
<sequence>MSRPASEHTIVFVAHTGQVSGAEKVMLDLIDVAVGRGHRVRVVSPDGPLPGRLPAGVDHVAIPPLGLSGERGVARLAGAGRLVVDWIRAGRILRRVSRTTGASTIVNSLFALPAARIARPTGRVSWLVHDTLSSGRQRAVLRVSAPVIRRAVSVSEATAVPLAELGLPVVVAHNGVTWPVDALPADLHDPPVVGMLALLTPWKGHAVALDAVAALPDVDLEFAGGSFPGDADHVAALRDRAGEPDLAGRVRFLGHTDLRAALQRWDVVLSASVTPEAGPLSVLEAMAYGKPVIGTDHGGTTEFLRDGAGVLVPPSDPAALAAAINRVLADADLRRSLTAEARRRIADGHDKSATLPRMLDELLSGRGEVRGRAL</sequence>
<keyword evidence="1" id="KW-0328">Glycosyltransferase</keyword>
<keyword evidence="2 6" id="KW-0808">Transferase</keyword>
<evidence type="ECO:0000313" key="8">
    <source>
        <dbReference type="Proteomes" id="UP000247118"/>
    </source>
</evidence>
<dbReference type="Proteomes" id="UP000234662">
    <property type="component" value="Unassembled WGS sequence"/>
</dbReference>
<dbReference type="CDD" id="cd03801">
    <property type="entry name" value="GT4_PimA-like"/>
    <property type="match status" value="1"/>
</dbReference>
<organism evidence="6 7">
    <name type="scientific">Gordonia terrae</name>
    <dbReference type="NCBI Taxonomy" id="2055"/>
    <lineage>
        <taxon>Bacteria</taxon>
        <taxon>Bacillati</taxon>
        <taxon>Actinomycetota</taxon>
        <taxon>Actinomycetes</taxon>
        <taxon>Mycobacteriales</taxon>
        <taxon>Gordoniaceae</taxon>
        <taxon>Gordonia</taxon>
    </lineage>
</organism>
<reference evidence="5 8" key="2">
    <citation type="submission" date="2018-05" db="EMBL/GenBank/DDBJ databases">
        <title>Complete genome sequence of Gordonia terrae NRRL B-16283.</title>
        <authorList>
            <person name="Garlena R.A."/>
            <person name="Russell D.A."/>
            <person name="Hatfull G.F."/>
        </authorList>
    </citation>
    <scope>NUCLEOTIDE SEQUENCE [LARGE SCALE GENOMIC DNA]</scope>
    <source>
        <strain evidence="5 8">NRRL B-16283</strain>
    </source>
</reference>
<accession>A0A2I1R264</accession>
<dbReference type="PANTHER" id="PTHR12526:SF510">
    <property type="entry name" value="D-INOSITOL 3-PHOSPHATE GLYCOSYLTRANSFERASE"/>
    <property type="match status" value="1"/>
</dbReference>
<dbReference type="KEGG" id="gta:BCM27_18855"/>
<dbReference type="AlphaFoldDB" id="A0A2I1R264"/>
<dbReference type="EMBL" id="CP029604">
    <property type="protein sequence ID" value="AWO85330.1"/>
    <property type="molecule type" value="Genomic_DNA"/>
</dbReference>
<dbReference type="Pfam" id="PF13439">
    <property type="entry name" value="Glyco_transf_4"/>
    <property type="match status" value="1"/>
</dbReference>
<dbReference type="PANTHER" id="PTHR12526">
    <property type="entry name" value="GLYCOSYLTRANSFERASE"/>
    <property type="match status" value="1"/>
</dbReference>
<evidence type="ECO:0000256" key="2">
    <source>
        <dbReference type="ARBA" id="ARBA00022679"/>
    </source>
</evidence>
<dbReference type="Pfam" id="PF00534">
    <property type="entry name" value="Glycos_transf_1"/>
    <property type="match status" value="1"/>
</dbReference>
<dbReference type="SUPFAM" id="SSF53756">
    <property type="entry name" value="UDP-Glycosyltransferase/glycogen phosphorylase"/>
    <property type="match status" value="1"/>
</dbReference>
<reference evidence="6 7" key="1">
    <citation type="submission" date="2017-12" db="EMBL/GenBank/DDBJ databases">
        <title>Phylogenetic diversity of female urinary microbiome.</title>
        <authorList>
            <person name="Thomas-White K."/>
            <person name="Wolfe A.J."/>
        </authorList>
    </citation>
    <scope>NUCLEOTIDE SEQUENCE [LARGE SCALE GENOMIC DNA]</scope>
    <source>
        <strain evidence="6 7">UMB0777</strain>
    </source>
</reference>
<dbReference type="EMBL" id="PKJC01000030">
    <property type="protein sequence ID" value="PKZ63181.1"/>
    <property type="molecule type" value="Genomic_DNA"/>
</dbReference>
<dbReference type="GeneID" id="32689902"/>
<dbReference type="GO" id="GO:0016757">
    <property type="term" value="F:glycosyltransferase activity"/>
    <property type="evidence" value="ECO:0007669"/>
    <property type="project" value="UniProtKB-KW"/>
</dbReference>
<dbReference type="STRING" id="2055.BCM27_18855"/>